<evidence type="ECO:0000256" key="1">
    <source>
        <dbReference type="SAM" id="MobiDB-lite"/>
    </source>
</evidence>
<proteinExistence type="predicted"/>
<feature type="compositionally biased region" description="Basic and acidic residues" evidence="1">
    <location>
        <begin position="331"/>
        <end position="345"/>
    </location>
</feature>
<reference evidence="2" key="1">
    <citation type="submission" date="2020-01" db="EMBL/GenBank/DDBJ databases">
        <title>Identification and distribution of gene clusters putatively required for synthesis of sphingolipid metabolism inhibitors in phylogenetically diverse species of the filamentous fungus Fusarium.</title>
        <authorList>
            <person name="Kim H.-S."/>
            <person name="Busman M."/>
            <person name="Brown D.W."/>
            <person name="Divon H."/>
            <person name="Uhlig S."/>
            <person name="Proctor R.H."/>
        </authorList>
    </citation>
    <scope>NUCLEOTIDE SEQUENCE</scope>
    <source>
        <strain evidence="2">NRRL 53441</strain>
    </source>
</reference>
<feature type="region of interest" description="Disordered" evidence="1">
    <location>
        <begin position="1"/>
        <end position="41"/>
    </location>
</feature>
<comment type="caution">
    <text evidence="2">The sequence shown here is derived from an EMBL/GenBank/DDBJ whole genome shotgun (WGS) entry which is preliminary data.</text>
</comment>
<feature type="compositionally biased region" description="Polar residues" evidence="1">
    <location>
        <begin position="177"/>
        <end position="195"/>
    </location>
</feature>
<feature type="region of interest" description="Disordered" evidence="1">
    <location>
        <begin position="109"/>
        <end position="205"/>
    </location>
</feature>
<protein>
    <submittedName>
        <fullName evidence="2">Uncharacterized protein</fullName>
    </submittedName>
</protein>
<dbReference type="AlphaFoldDB" id="A0A8H4KUF2"/>
<dbReference type="OrthoDB" id="5072283at2759"/>
<evidence type="ECO:0000313" key="2">
    <source>
        <dbReference type="EMBL" id="KAF4457675.1"/>
    </source>
</evidence>
<gene>
    <name evidence="2" type="ORF">F53441_435</name>
</gene>
<feature type="compositionally biased region" description="Basic and acidic residues" evidence="1">
    <location>
        <begin position="109"/>
        <end position="122"/>
    </location>
</feature>
<sequence>MSESNQSVPPSSSSPAEVSSTTVKPPVEIILTPPTPVTPASDLDCRLGDTHKEVLPAVSEEKEVVERTDFSDEKQVYNPNEGHDEKEVYIPEAEKEVYDHGIDKEVLDMRLHDGHDEKEFYDPKAQSPQSPDLHSSEKEVLPPYQNGEPVKEFNNLKQPAQSPPTEETKDESMAIQKYNSNPNGRKDSVSTVSTEGSEKKGNPAQCFYQRRLDKLNQAVDKKKKAWTAFTNDSSTAMAEKKKAFTNYTNESSTAMAQKYNKMGEGLKDRRTAFEKGTMTKLDQWDKGINDSVNRAGKNVNTKVANFKQGITNVKSQSVNGVKNLGSRHQIGGKEGKADAKKEENP</sequence>
<feature type="compositionally biased region" description="Low complexity" evidence="1">
    <location>
        <begin position="1"/>
        <end position="20"/>
    </location>
</feature>
<organism evidence="2 3">
    <name type="scientific">Fusarium austroafricanum</name>
    <dbReference type="NCBI Taxonomy" id="2364996"/>
    <lineage>
        <taxon>Eukaryota</taxon>
        <taxon>Fungi</taxon>
        <taxon>Dikarya</taxon>
        <taxon>Ascomycota</taxon>
        <taxon>Pezizomycotina</taxon>
        <taxon>Sordariomycetes</taxon>
        <taxon>Hypocreomycetidae</taxon>
        <taxon>Hypocreales</taxon>
        <taxon>Nectriaceae</taxon>
        <taxon>Fusarium</taxon>
        <taxon>Fusarium concolor species complex</taxon>
    </lineage>
</organism>
<name>A0A8H4KUF2_9HYPO</name>
<feature type="region of interest" description="Disordered" evidence="1">
    <location>
        <begin position="60"/>
        <end position="86"/>
    </location>
</feature>
<evidence type="ECO:0000313" key="3">
    <source>
        <dbReference type="Proteomes" id="UP000605986"/>
    </source>
</evidence>
<keyword evidence="3" id="KW-1185">Reference proteome</keyword>
<dbReference type="Proteomes" id="UP000605986">
    <property type="component" value="Unassembled WGS sequence"/>
</dbReference>
<feature type="compositionally biased region" description="Polar residues" evidence="1">
    <location>
        <begin position="155"/>
        <end position="165"/>
    </location>
</feature>
<feature type="region of interest" description="Disordered" evidence="1">
    <location>
        <begin position="320"/>
        <end position="345"/>
    </location>
</feature>
<accession>A0A8H4KUF2</accession>
<dbReference type="EMBL" id="JAADJG010000019">
    <property type="protein sequence ID" value="KAF4457675.1"/>
    <property type="molecule type" value="Genomic_DNA"/>
</dbReference>